<dbReference type="GO" id="GO:0005669">
    <property type="term" value="C:transcription factor TFIID complex"/>
    <property type="evidence" value="ECO:0007669"/>
    <property type="project" value="InterPro"/>
</dbReference>
<dbReference type="GeneID" id="94429674"/>
<evidence type="ECO:0000256" key="5">
    <source>
        <dbReference type="ARBA" id="ARBA00023242"/>
    </source>
</evidence>
<comment type="similarity">
    <text evidence="2">Belongs to the TAF7 family.</text>
</comment>
<feature type="compositionally biased region" description="Basic and acidic residues" evidence="6">
    <location>
        <begin position="13"/>
        <end position="27"/>
    </location>
</feature>
<comment type="subcellular location">
    <subcellularLocation>
        <location evidence="1">Nucleus</location>
    </subcellularLocation>
</comment>
<dbReference type="VEuPathDB" id="ToxoDB:CSUI_006299"/>
<feature type="compositionally biased region" description="Basic and acidic residues" evidence="6">
    <location>
        <begin position="621"/>
        <end position="632"/>
    </location>
</feature>
<keyword evidence="3" id="KW-0805">Transcription regulation</keyword>
<proteinExistence type="inferred from homology"/>
<feature type="region of interest" description="Disordered" evidence="6">
    <location>
        <begin position="507"/>
        <end position="588"/>
    </location>
</feature>
<dbReference type="InterPro" id="IPR006751">
    <property type="entry name" value="TAFII55_prot_cons_reg"/>
</dbReference>
<name>A0A2C6KQT4_9APIC</name>
<protein>
    <submittedName>
        <fullName evidence="8">Taf7-like rna polymerase ii taf7l</fullName>
    </submittedName>
</protein>
<dbReference type="GO" id="GO:0051123">
    <property type="term" value="P:RNA polymerase II preinitiation complex assembly"/>
    <property type="evidence" value="ECO:0007669"/>
    <property type="project" value="TreeGrafter"/>
</dbReference>
<keyword evidence="5" id="KW-0539">Nucleus</keyword>
<feature type="compositionally biased region" description="Acidic residues" evidence="6">
    <location>
        <begin position="724"/>
        <end position="735"/>
    </location>
</feature>
<dbReference type="PANTHER" id="PTHR12228">
    <property type="entry name" value="TRANSCRIPTION INITIATION FACTOR TFIID 55 KD SUBUNIT-RELATED"/>
    <property type="match status" value="1"/>
</dbReference>
<feature type="compositionally biased region" description="Basic residues" evidence="6">
    <location>
        <begin position="633"/>
        <end position="656"/>
    </location>
</feature>
<evidence type="ECO:0000313" key="8">
    <source>
        <dbReference type="EMBL" id="PHJ19867.1"/>
    </source>
</evidence>
<dbReference type="RefSeq" id="XP_067921560.1">
    <property type="nucleotide sequence ID" value="XM_068066463.1"/>
</dbReference>
<dbReference type="EMBL" id="MIGC01003153">
    <property type="protein sequence ID" value="PHJ19867.1"/>
    <property type="molecule type" value="Genomic_DNA"/>
</dbReference>
<evidence type="ECO:0000256" key="6">
    <source>
        <dbReference type="SAM" id="MobiDB-lite"/>
    </source>
</evidence>
<evidence type="ECO:0000313" key="9">
    <source>
        <dbReference type="Proteomes" id="UP000221165"/>
    </source>
</evidence>
<dbReference type="InterPro" id="IPR037817">
    <property type="entry name" value="TAF7"/>
</dbReference>
<reference evidence="8 9" key="1">
    <citation type="journal article" date="2017" name="Int. J. Parasitol.">
        <title>The genome of the protozoan parasite Cystoisospora suis and a reverse vaccinology approach to identify vaccine candidates.</title>
        <authorList>
            <person name="Palmieri N."/>
            <person name="Shrestha A."/>
            <person name="Ruttkowski B."/>
            <person name="Beck T."/>
            <person name="Vogl C."/>
            <person name="Tomley F."/>
            <person name="Blake D.P."/>
            <person name="Joachim A."/>
        </authorList>
    </citation>
    <scope>NUCLEOTIDE SEQUENCE [LARGE SCALE GENOMIC DNA]</scope>
    <source>
        <strain evidence="8 9">Wien I</strain>
    </source>
</reference>
<organism evidence="8 9">
    <name type="scientific">Cystoisospora suis</name>
    <dbReference type="NCBI Taxonomy" id="483139"/>
    <lineage>
        <taxon>Eukaryota</taxon>
        <taxon>Sar</taxon>
        <taxon>Alveolata</taxon>
        <taxon>Apicomplexa</taxon>
        <taxon>Conoidasida</taxon>
        <taxon>Coccidia</taxon>
        <taxon>Eucoccidiorida</taxon>
        <taxon>Eimeriorina</taxon>
        <taxon>Sarcocystidae</taxon>
        <taxon>Cystoisospora</taxon>
    </lineage>
</organism>
<dbReference type="Proteomes" id="UP000221165">
    <property type="component" value="Unassembled WGS sequence"/>
</dbReference>
<feature type="compositionally biased region" description="Gly residues" evidence="6">
    <location>
        <begin position="399"/>
        <end position="412"/>
    </location>
</feature>
<dbReference type="AlphaFoldDB" id="A0A2C6KQT4"/>
<evidence type="ECO:0000259" key="7">
    <source>
        <dbReference type="SMART" id="SM01370"/>
    </source>
</evidence>
<feature type="compositionally biased region" description="Low complexity" evidence="6">
    <location>
        <begin position="578"/>
        <end position="588"/>
    </location>
</feature>
<feature type="compositionally biased region" description="Gly residues" evidence="6">
    <location>
        <begin position="736"/>
        <end position="747"/>
    </location>
</feature>
<feature type="region of interest" description="Disordered" evidence="6">
    <location>
        <begin position="607"/>
        <end position="747"/>
    </location>
</feature>
<gene>
    <name evidence="8" type="ORF">CSUI_006299</name>
</gene>
<feature type="compositionally biased region" description="Polar residues" evidence="6">
    <location>
        <begin position="28"/>
        <end position="38"/>
    </location>
</feature>
<feature type="compositionally biased region" description="Low complexity" evidence="6">
    <location>
        <begin position="696"/>
        <end position="708"/>
    </location>
</feature>
<comment type="caution">
    <text evidence="8">The sequence shown here is derived from an EMBL/GenBank/DDBJ whole genome shotgun (WGS) entry which is preliminary data.</text>
</comment>
<feature type="compositionally biased region" description="Low complexity" evidence="6">
    <location>
        <begin position="366"/>
        <end position="379"/>
    </location>
</feature>
<evidence type="ECO:0000256" key="3">
    <source>
        <dbReference type="ARBA" id="ARBA00023015"/>
    </source>
</evidence>
<evidence type="ECO:0000256" key="2">
    <source>
        <dbReference type="ARBA" id="ARBA00009368"/>
    </source>
</evidence>
<dbReference type="OrthoDB" id="153872at2759"/>
<feature type="region of interest" description="Disordered" evidence="6">
    <location>
        <begin position="13"/>
        <end position="86"/>
    </location>
</feature>
<sequence length="747" mass="78408">LLDDFVVSRLDRKSPYKHVENSKRQRDTQTGTYSSFTPSPIEVEEQGEKTFSELPSRRSTHQAASSREEDKDHKERKKKKEQQTAVRRGLFSATELEDWLGEDCPGLDRQCVIRFPPDVAATLRKRLIHVRQQQHARSSRGLSSTGEAPLNFPPGCTAANPLGLVITPREEWSYRIFDVKCTHTCCSSFCMERPAGDISQMIVVFNPQEPKECLDLHELCERQQWEWKAGLTPPTHRIRSRKFKNLDLFERQEIRDAELQVLELLHSTRRDNYEVEVHTLHEMHQLLDQQTQAAQGKGRKPTVSGIGASEATVEHVVSCDDDVLAWLDSMGMLDAPVGDPEDPSNMSSANSGAISDYSDLLFDLRPSPSSSSSSSSSSSNMGVAHQQQQQRLPGYRGSQRGGLGGGGGGRAGGAASSGWNRRGAPPDSVKGGGQHHLHHLASPGSLPSAFATPGVDMGLGGGAGGEMSVVPGQEGLVYGEGASLLHGASQFEEDATSLILGTGGDTARGAASGGSLLSNSHTGGAGGGVGGDQTHSTPENFTPLLSQQPPGPPSGGVGGLLPPYNVQDAAGGAGGLPSGPAAGTPGVGSSAVPVGVAAPPAPSALAGGVVGGVGPAPPQSLEERMRRKEERRQRKLMKKERRRLRKEKKKAKKDKKKGGEGGGNQDSSHTIRSLAGGANAESSMMTAAGVEGYTQSNSSSSTAAAWTTAGGGGDDAGSSSSSGSDEEDGRDEDGPPGEGGGGPPGGR</sequence>
<keyword evidence="9" id="KW-1185">Reference proteome</keyword>
<feature type="compositionally biased region" description="Low complexity" evidence="6">
    <location>
        <begin position="509"/>
        <end position="518"/>
    </location>
</feature>
<dbReference type="GO" id="GO:0016251">
    <property type="term" value="F:RNA polymerase II general transcription initiation factor activity"/>
    <property type="evidence" value="ECO:0007669"/>
    <property type="project" value="TreeGrafter"/>
</dbReference>
<keyword evidence="4" id="KW-0804">Transcription</keyword>
<evidence type="ECO:0000256" key="4">
    <source>
        <dbReference type="ARBA" id="ARBA00023163"/>
    </source>
</evidence>
<feature type="domain" description="TAFII55 protein conserved region" evidence="7">
    <location>
        <begin position="107"/>
        <end position="276"/>
    </location>
</feature>
<dbReference type="SMART" id="SM01370">
    <property type="entry name" value="TAFII55_N"/>
    <property type="match status" value="1"/>
</dbReference>
<accession>A0A2C6KQT4</accession>
<dbReference type="PANTHER" id="PTHR12228:SF0">
    <property type="entry name" value="TATA-BOX BINDING PROTEIN ASSOCIATED FACTOR 7"/>
    <property type="match status" value="1"/>
</dbReference>
<dbReference type="Pfam" id="PF04658">
    <property type="entry name" value="TAFII55_N"/>
    <property type="match status" value="1"/>
</dbReference>
<feature type="region of interest" description="Disordered" evidence="6">
    <location>
        <begin position="361"/>
        <end position="449"/>
    </location>
</feature>
<feature type="non-terminal residue" evidence="8">
    <location>
        <position position="1"/>
    </location>
</feature>
<evidence type="ECO:0000256" key="1">
    <source>
        <dbReference type="ARBA" id="ARBA00004123"/>
    </source>
</evidence>
<feature type="compositionally biased region" description="Low complexity" evidence="6">
    <location>
        <begin position="413"/>
        <end position="423"/>
    </location>
</feature>